<dbReference type="EMBL" id="CM035430">
    <property type="protein sequence ID" value="KAH7297731.1"/>
    <property type="molecule type" value="Genomic_DNA"/>
</dbReference>
<dbReference type="Proteomes" id="UP000825935">
    <property type="component" value="Chromosome 25"/>
</dbReference>
<feature type="region of interest" description="Disordered" evidence="1">
    <location>
        <begin position="1"/>
        <end position="54"/>
    </location>
</feature>
<feature type="compositionally biased region" description="Basic residues" evidence="1">
    <location>
        <begin position="1"/>
        <end position="10"/>
    </location>
</feature>
<gene>
    <name evidence="2" type="ORF">KP509_25G009300</name>
</gene>
<protein>
    <submittedName>
        <fullName evidence="2">Uncharacterized protein</fullName>
    </submittedName>
</protein>
<proteinExistence type="predicted"/>
<feature type="region of interest" description="Disordered" evidence="1">
    <location>
        <begin position="86"/>
        <end position="105"/>
    </location>
</feature>
<evidence type="ECO:0000313" key="2">
    <source>
        <dbReference type="EMBL" id="KAH7297731.1"/>
    </source>
</evidence>
<sequence length="105" mass="12114">MRTPRKKLPRSRVTSRPPPSMERRRSRISITTSHPPPFTRRKRSRNFTATRSHTTMATSIGLKWWSCIRRRRSTTIGNPRLLFTTSLGRLPTTSPSPQLFTSPSP</sequence>
<name>A0A8T2RNZ2_CERRI</name>
<reference evidence="2" key="1">
    <citation type="submission" date="2021-08" db="EMBL/GenBank/DDBJ databases">
        <title>WGS assembly of Ceratopteris richardii.</title>
        <authorList>
            <person name="Marchant D.B."/>
            <person name="Chen G."/>
            <person name="Jenkins J."/>
            <person name="Shu S."/>
            <person name="Leebens-Mack J."/>
            <person name="Grimwood J."/>
            <person name="Schmutz J."/>
            <person name="Soltis P."/>
            <person name="Soltis D."/>
            <person name="Chen Z.-H."/>
        </authorList>
    </citation>
    <scope>NUCLEOTIDE SEQUENCE</scope>
    <source>
        <strain evidence="2">Whitten #5841</strain>
        <tissue evidence="2">Leaf</tissue>
    </source>
</reference>
<keyword evidence="3" id="KW-1185">Reference proteome</keyword>
<dbReference type="AlphaFoldDB" id="A0A8T2RNZ2"/>
<organism evidence="2 3">
    <name type="scientific">Ceratopteris richardii</name>
    <name type="common">Triangle waterfern</name>
    <dbReference type="NCBI Taxonomy" id="49495"/>
    <lineage>
        <taxon>Eukaryota</taxon>
        <taxon>Viridiplantae</taxon>
        <taxon>Streptophyta</taxon>
        <taxon>Embryophyta</taxon>
        <taxon>Tracheophyta</taxon>
        <taxon>Polypodiopsida</taxon>
        <taxon>Polypodiidae</taxon>
        <taxon>Polypodiales</taxon>
        <taxon>Pteridineae</taxon>
        <taxon>Pteridaceae</taxon>
        <taxon>Parkerioideae</taxon>
        <taxon>Ceratopteris</taxon>
    </lineage>
</organism>
<evidence type="ECO:0000313" key="3">
    <source>
        <dbReference type="Proteomes" id="UP000825935"/>
    </source>
</evidence>
<comment type="caution">
    <text evidence="2">The sequence shown here is derived from an EMBL/GenBank/DDBJ whole genome shotgun (WGS) entry which is preliminary data.</text>
</comment>
<accession>A0A8T2RNZ2</accession>
<evidence type="ECO:0000256" key="1">
    <source>
        <dbReference type="SAM" id="MobiDB-lite"/>
    </source>
</evidence>